<dbReference type="AlphaFoldDB" id="A0A399IHI1"/>
<dbReference type="RefSeq" id="WP_119368293.1">
    <property type="nucleotide sequence ID" value="NZ_QXDJ01000012.1"/>
</dbReference>
<sequence length="115" mass="13249">MFDKKKLNFWRLALLYTGATILILFFLWSSPYKPKSQMMDSSMGNMMKTMHLSNITIYDLMRNEGAEQSTNEMDSHHQDKSSSVYNMGIMTTSIIFLLLPFIIGGTIILAIVWIK</sequence>
<dbReference type="EMBL" id="QXDJ01000012">
    <property type="protein sequence ID" value="RII31827.1"/>
    <property type="molecule type" value="Genomic_DNA"/>
</dbReference>
<dbReference type="Proteomes" id="UP000265930">
    <property type="component" value="Unassembled WGS sequence"/>
</dbReference>
<keyword evidence="1" id="KW-0812">Transmembrane</keyword>
<evidence type="ECO:0000256" key="1">
    <source>
        <dbReference type="SAM" id="Phobius"/>
    </source>
</evidence>
<feature type="transmembrane region" description="Helical" evidence="1">
    <location>
        <begin position="12"/>
        <end position="29"/>
    </location>
</feature>
<reference evidence="2 3" key="1">
    <citation type="submission" date="2018-08" db="EMBL/GenBank/DDBJ databases">
        <title>Genome of Clostridium chromiireducens C1, DSM12136.</title>
        <authorList>
            <person name="Xing M."/>
            <person name="Wei Y."/>
            <person name="Ang E.L."/>
            <person name="Zhao H."/>
            <person name="Zhang Y."/>
        </authorList>
    </citation>
    <scope>NUCLEOTIDE SEQUENCE [LARGE SCALE GENOMIC DNA]</scope>
    <source>
        <strain evidence="2 3">C1</strain>
    </source>
</reference>
<protein>
    <submittedName>
        <fullName evidence="2">Uncharacterized protein</fullName>
    </submittedName>
</protein>
<accession>A0A399IHI1</accession>
<keyword evidence="1" id="KW-0472">Membrane</keyword>
<name>A0A399IHI1_9CLOT</name>
<organism evidence="2 3">
    <name type="scientific">Clostridium chromiireducens</name>
    <dbReference type="NCBI Taxonomy" id="225345"/>
    <lineage>
        <taxon>Bacteria</taxon>
        <taxon>Bacillati</taxon>
        <taxon>Bacillota</taxon>
        <taxon>Clostridia</taxon>
        <taxon>Eubacteriales</taxon>
        <taxon>Clostridiaceae</taxon>
        <taxon>Clostridium</taxon>
    </lineage>
</organism>
<proteinExistence type="predicted"/>
<evidence type="ECO:0000313" key="3">
    <source>
        <dbReference type="Proteomes" id="UP000265930"/>
    </source>
</evidence>
<comment type="caution">
    <text evidence="2">The sequence shown here is derived from an EMBL/GenBank/DDBJ whole genome shotgun (WGS) entry which is preliminary data.</text>
</comment>
<gene>
    <name evidence="2" type="ORF">D2A34_26025</name>
</gene>
<evidence type="ECO:0000313" key="2">
    <source>
        <dbReference type="EMBL" id="RII31827.1"/>
    </source>
</evidence>
<feature type="transmembrane region" description="Helical" evidence="1">
    <location>
        <begin position="89"/>
        <end position="114"/>
    </location>
</feature>
<keyword evidence="1" id="KW-1133">Transmembrane helix</keyword>